<reference evidence="2" key="1">
    <citation type="submission" date="2020-05" db="EMBL/GenBank/DDBJ databases">
        <title>Mycena genomes resolve the evolution of fungal bioluminescence.</title>
        <authorList>
            <person name="Tsai I.J."/>
        </authorList>
    </citation>
    <scope>NUCLEOTIDE SEQUENCE</scope>
    <source>
        <strain evidence="2">110903Hualien_Pintung</strain>
    </source>
</reference>
<protein>
    <submittedName>
        <fullName evidence="2">Uncharacterized protein</fullName>
    </submittedName>
</protein>
<evidence type="ECO:0000256" key="1">
    <source>
        <dbReference type="SAM" id="MobiDB-lite"/>
    </source>
</evidence>
<feature type="region of interest" description="Disordered" evidence="1">
    <location>
        <begin position="1"/>
        <end position="33"/>
    </location>
</feature>
<sequence>MPPRPVSLLKQKAPAVPKQEADARAMPPPPPPPKGILVAEAEALSTTLKNITTKTAQLYAFFADTRRLGIQHLAPTPPQSLSESLGREVEKYDQICDALESKLLHAIAVLQRDAAREKRRKELEEAAAAAAQEVKMDDMPLSPRASLPALDVAMESSPPPSDPTQSPAILGRRPSAISISSLQRPTLPLKLDLSSAALRISPEEASLFSQGLSSPVTLAPKSARPFGPSELPPDILAALASASANPEASTSTRVEIDLTGPDPTPDVSMAGLGNSADKPIDLEAMELDMATMNELFGDGESSSGGGGSAVEGLFTPVISGPDVKIKAEDVEDNFLSALSGGTHDDIFTSLPGDAEVVDVSLPDPTASAPLDLESLTAGADAGHVEGAANYADLNLDLFLAEGTHNAEAEMNFDMASLLSMSGDGTAAAPEPEPDTKMEES</sequence>
<accession>A0A8H6WD57</accession>
<feature type="region of interest" description="Disordered" evidence="1">
    <location>
        <begin position="244"/>
        <end position="269"/>
    </location>
</feature>
<comment type="caution">
    <text evidence="2">The sequence shown here is derived from an EMBL/GenBank/DDBJ whole genome shotgun (WGS) entry which is preliminary data.</text>
</comment>
<organism evidence="2 3">
    <name type="scientific">Mycena chlorophos</name>
    <name type="common">Agaric fungus</name>
    <name type="synonym">Agaricus chlorophos</name>
    <dbReference type="NCBI Taxonomy" id="658473"/>
    <lineage>
        <taxon>Eukaryota</taxon>
        <taxon>Fungi</taxon>
        <taxon>Dikarya</taxon>
        <taxon>Basidiomycota</taxon>
        <taxon>Agaricomycotina</taxon>
        <taxon>Agaricomycetes</taxon>
        <taxon>Agaricomycetidae</taxon>
        <taxon>Agaricales</taxon>
        <taxon>Marasmiineae</taxon>
        <taxon>Mycenaceae</taxon>
        <taxon>Mycena</taxon>
    </lineage>
</organism>
<gene>
    <name evidence="2" type="ORF">HMN09_00588000</name>
</gene>
<keyword evidence="3" id="KW-1185">Reference proteome</keyword>
<evidence type="ECO:0000313" key="3">
    <source>
        <dbReference type="Proteomes" id="UP000613580"/>
    </source>
</evidence>
<proteinExistence type="predicted"/>
<evidence type="ECO:0000313" key="2">
    <source>
        <dbReference type="EMBL" id="KAF7310458.1"/>
    </source>
</evidence>
<dbReference type="AlphaFoldDB" id="A0A8H6WD57"/>
<dbReference type="OrthoDB" id="3365514at2759"/>
<dbReference type="Proteomes" id="UP000613580">
    <property type="component" value="Unassembled WGS sequence"/>
</dbReference>
<feature type="region of interest" description="Disordered" evidence="1">
    <location>
        <begin position="420"/>
        <end position="440"/>
    </location>
</feature>
<dbReference type="EMBL" id="JACAZE010000007">
    <property type="protein sequence ID" value="KAF7310458.1"/>
    <property type="molecule type" value="Genomic_DNA"/>
</dbReference>
<name>A0A8H6WD57_MYCCL</name>